<sequence length="262" mass="28660">MFAGALQDTDGFLVEADRGTAFFDEIGTLAPAAQGKLLRALETGAFRPVGARLDRRSDFRIVAAANQSLMRSVDAGTFRADLAYRLSGCVIALPPLRARPDDIALLAEHFGSHAKARVIRFAPGALALLVAHPWPGNVRELRLFVERVALLADDPTVTMSDVQAMLTTTAYDRAFPPPRSVQESMSSSVAEGDATERIDEERQRLRHLLDTADWNTKRVCAQLGIHRSTLYRRMARLGIATHRPTPRATVAAHAPLDVTPTE</sequence>
<evidence type="ECO:0000256" key="4">
    <source>
        <dbReference type="ARBA" id="ARBA00023163"/>
    </source>
</evidence>
<keyword evidence="2" id="KW-0067">ATP-binding</keyword>
<dbReference type="Gene3D" id="1.10.8.60">
    <property type="match status" value="1"/>
</dbReference>
<dbReference type="GO" id="GO:0043565">
    <property type="term" value="F:sequence-specific DNA binding"/>
    <property type="evidence" value="ECO:0007669"/>
    <property type="project" value="InterPro"/>
</dbReference>
<dbReference type="EMBL" id="DPIY01000005">
    <property type="protein sequence ID" value="HCT56557.1"/>
    <property type="molecule type" value="Genomic_DNA"/>
</dbReference>
<dbReference type="InterPro" id="IPR027417">
    <property type="entry name" value="P-loop_NTPase"/>
</dbReference>
<evidence type="ECO:0000256" key="5">
    <source>
        <dbReference type="SAM" id="MobiDB-lite"/>
    </source>
</evidence>
<dbReference type="Pfam" id="PF00158">
    <property type="entry name" value="Sigma54_activat"/>
    <property type="match status" value="1"/>
</dbReference>
<evidence type="ECO:0000256" key="3">
    <source>
        <dbReference type="ARBA" id="ARBA00023015"/>
    </source>
</evidence>
<keyword evidence="3" id="KW-0805">Transcription regulation</keyword>
<gene>
    <name evidence="7" type="ORF">DGD08_05010</name>
</gene>
<dbReference type="PANTHER" id="PTHR32071">
    <property type="entry name" value="TRANSCRIPTIONAL REGULATORY PROTEIN"/>
    <property type="match status" value="1"/>
</dbReference>
<organism evidence="7 8">
    <name type="scientific">Gemmatimonas aurantiaca</name>
    <dbReference type="NCBI Taxonomy" id="173480"/>
    <lineage>
        <taxon>Bacteria</taxon>
        <taxon>Pseudomonadati</taxon>
        <taxon>Gemmatimonadota</taxon>
        <taxon>Gemmatimonadia</taxon>
        <taxon>Gemmatimonadales</taxon>
        <taxon>Gemmatimonadaceae</taxon>
        <taxon>Gemmatimonas</taxon>
    </lineage>
</organism>
<dbReference type="InterPro" id="IPR002197">
    <property type="entry name" value="HTH_Fis"/>
</dbReference>
<evidence type="ECO:0000256" key="2">
    <source>
        <dbReference type="ARBA" id="ARBA00022840"/>
    </source>
</evidence>
<dbReference type="GO" id="GO:0006355">
    <property type="term" value="P:regulation of DNA-templated transcription"/>
    <property type="evidence" value="ECO:0007669"/>
    <property type="project" value="InterPro"/>
</dbReference>
<proteinExistence type="predicted"/>
<evidence type="ECO:0000256" key="1">
    <source>
        <dbReference type="ARBA" id="ARBA00022741"/>
    </source>
</evidence>
<dbReference type="AlphaFoldDB" id="A0A3D4V8A3"/>
<dbReference type="Pfam" id="PF25601">
    <property type="entry name" value="AAA_lid_14"/>
    <property type="match status" value="1"/>
</dbReference>
<dbReference type="InterPro" id="IPR009057">
    <property type="entry name" value="Homeodomain-like_sf"/>
</dbReference>
<dbReference type="InterPro" id="IPR058031">
    <property type="entry name" value="AAA_lid_NorR"/>
</dbReference>
<dbReference type="GO" id="GO:0005524">
    <property type="term" value="F:ATP binding"/>
    <property type="evidence" value="ECO:0007669"/>
    <property type="project" value="UniProtKB-KW"/>
</dbReference>
<feature type="domain" description="Sigma-54 factor interaction" evidence="6">
    <location>
        <begin position="1"/>
        <end position="150"/>
    </location>
</feature>
<evidence type="ECO:0000259" key="6">
    <source>
        <dbReference type="PROSITE" id="PS50045"/>
    </source>
</evidence>
<dbReference type="Gene3D" id="3.40.50.300">
    <property type="entry name" value="P-loop containing nucleotide triphosphate hydrolases"/>
    <property type="match status" value="1"/>
</dbReference>
<name>A0A3D4V8A3_9BACT</name>
<reference evidence="7 8" key="1">
    <citation type="journal article" date="2018" name="Nat. Biotechnol.">
        <title>A standardized bacterial taxonomy based on genome phylogeny substantially revises the tree of life.</title>
        <authorList>
            <person name="Parks D.H."/>
            <person name="Chuvochina M."/>
            <person name="Waite D.W."/>
            <person name="Rinke C."/>
            <person name="Skarshewski A."/>
            <person name="Chaumeil P.A."/>
            <person name="Hugenholtz P."/>
        </authorList>
    </citation>
    <scope>NUCLEOTIDE SEQUENCE [LARGE SCALE GENOMIC DNA]</scope>
    <source>
        <strain evidence="7">UBA8844</strain>
    </source>
</reference>
<dbReference type="InterPro" id="IPR002078">
    <property type="entry name" value="Sigma_54_int"/>
</dbReference>
<dbReference type="OMA" id="YCTIENN"/>
<comment type="caution">
    <text evidence="7">The sequence shown here is derived from an EMBL/GenBank/DDBJ whole genome shotgun (WGS) entry which is preliminary data.</text>
</comment>
<evidence type="ECO:0000313" key="7">
    <source>
        <dbReference type="EMBL" id="HCT56557.1"/>
    </source>
</evidence>
<dbReference type="Proteomes" id="UP000264071">
    <property type="component" value="Unassembled WGS sequence"/>
</dbReference>
<keyword evidence="1" id="KW-0547">Nucleotide-binding</keyword>
<dbReference type="Pfam" id="PF02954">
    <property type="entry name" value="HTH_8"/>
    <property type="match status" value="1"/>
</dbReference>
<dbReference type="Gene3D" id="1.10.10.60">
    <property type="entry name" value="Homeodomain-like"/>
    <property type="match status" value="1"/>
</dbReference>
<feature type="region of interest" description="Disordered" evidence="5">
    <location>
        <begin position="175"/>
        <end position="197"/>
    </location>
</feature>
<dbReference type="PROSITE" id="PS50045">
    <property type="entry name" value="SIGMA54_INTERACT_4"/>
    <property type="match status" value="1"/>
</dbReference>
<dbReference type="SUPFAM" id="SSF52540">
    <property type="entry name" value="P-loop containing nucleoside triphosphate hydrolases"/>
    <property type="match status" value="1"/>
</dbReference>
<keyword evidence="4" id="KW-0804">Transcription</keyword>
<protein>
    <submittedName>
        <fullName evidence="7">Sigma-54-dependent Fis family transcriptional regulator</fullName>
    </submittedName>
</protein>
<dbReference type="SUPFAM" id="SSF46689">
    <property type="entry name" value="Homeodomain-like"/>
    <property type="match status" value="1"/>
</dbReference>
<accession>A0A3D4V8A3</accession>
<evidence type="ECO:0000313" key="8">
    <source>
        <dbReference type="Proteomes" id="UP000264071"/>
    </source>
</evidence>